<dbReference type="AlphaFoldDB" id="A0A4U1BZV8"/>
<dbReference type="GO" id="GO:0016740">
    <property type="term" value="F:transferase activity"/>
    <property type="evidence" value="ECO:0007669"/>
    <property type="project" value="UniProtKB-KW"/>
</dbReference>
<keyword evidence="2" id="KW-0808">Transferase</keyword>
<dbReference type="InterPro" id="IPR055259">
    <property type="entry name" value="YkvP/CgeB_Glyco_trans-like"/>
</dbReference>
<evidence type="ECO:0000313" key="3">
    <source>
        <dbReference type="Proteomes" id="UP000310477"/>
    </source>
</evidence>
<dbReference type="Pfam" id="PF13524">
    <property type="entry name" value="Glyco_trans_1_2"/>
    <property type="match status" value="1"/>
</dbReference>
<proteinExistence type="predicted"/>
<gene>
    <name evidence="2" type="ORF">FA045_14695</name>
</gene>
<dbReference type="EMBL" id="SWBO01000009">
    <property type="protein sequence ID" value="TKB98226.1"/>
    <property type="molecule type" value="Genomic_DNA"/>
</dbReference>
<dbReference type="Proteomes" id="UP000310477">
    <property type="component" value="Unassembled WGS sequence"/>
</dbReference>
<name>A0A4U1BZV8_9SPHI</name>
<organism evidence="2 3">
    <name type="scientific">Pedobacter cryotolerans</name>
    <dbReference type="NCBI Taxonomy" id="2571270"/>
    <lineage>
        <taxon>Bacteria</taxon>
        <taxon>Pseudomonadati</taxon>
        <taxon>Bacteroidota</taxon>
        <taxon>Sphingobacteriia</taxon>
        <taxon>Sphingobacteriales</taxon>
        <taxon>Sphingobacteriaceae</taxon>
        <taxon>Pedobacter</taxon>
    </lineage>
</organism>
<feature type="domain" description="Spore protein YkvP/CgeB glycosyl transferase-like" evidence="1">
    <location>
        <begin position="232"/>
        <end position="387"/>
    </location>
</feature>
<reference evidence="2 3" key="1">
    <citation type="submission" date="2019-04" db="EMBL/GenBank/DDBJ databases">
        <title>Pedobacter sp. AR-2-6 sp. nov., isolated from Arctic soil.</title>
        <authorList>
            <person name="Dahal R.H."/>
            <person name="Kim D.-U."/>
        </authorList>
    </citation>
    <scope>NUCLEOTIDE SEQUENCE [LARGE SCALE GENOMIC DNA]</scope>
    <source>
        <strain evidence="2 3">AR-2-6</strain>
    </source>
</reference>
<accession>A0A4U1BZV8</accession>
<comment type="caution">
    <text evidence="2">The sequence shown here is derived from an EMBL/GenBank/DDBJ whole genome shotgun (WGS) entry which is preliminary data.</text>
</comment>
<evidence type="ECO:0000313" key="2">
    <source>
        <dbReference type="EMBL" id="TKB98226.1"/>
    </source>
</evidence>
<evidence type="ECO:0000259" key="1">
    <source>
        <dbReference type="Pfam" id="PF13524"/>
    </source>
</evidence>
<sequence>MSAKICFITPNHISSNPRLIKEVRASLAHEYEVHIIFMQNLAYLKLEDQKILDQNPKISYDIIKPKFFTKLLHKLCLAVIKKSGIARYQEFIYSKAYFEFLKKAQQWKADIYIAHNLASLPIAVKAAEKNKAKSGFDAEDFHRNETSDDLESFDVKLKTFIEDKYLTQVDYITCASPLIAESYKTLYPNLDPIVINNVFELKYQPILNKHEGYGIKLFWFSQTIGRDRGLEDIIEAVKQINNPLVELHLLGSINKTDLRYFDILSNFKINYHPPVSGVKIFELASNFDVGLALERKKPFNRNICLTNKIFTYMISGLAVIASDTLAQRAFLEENQEIGFIYETANIHQLRSHIEMLLNEKGRLSDIKRNAYQLAKTKYNWENEARLFINLVRKTLYH</sequence>
<dbReference type="SUPFAM" id="SSF53756">
    <property type="entry name" value="UDP-Glycosyltransferase/glycogen phosphorylase"/>
    <property type="match status" value="1"/>
</dbReference>
<dbReference type="OrthoDB" id="1406894at2"/>
<protein>
    <submittedName>
        <fullName evidence="2">Glycosyltransferase family 4 protein</fullName>
    </submittedName>
</protein>
<dbReference type="Gene3D" id="3.40.50.2000">
    <property type="entry name" value="Glycogen Phosphorylase B"/>
    <property type="match status" value="2"/>
</dbReference>
<keyword evidence="3" id="KW-1185">Reference proteome</keyword>